<reference evidence="2" key="1">
    <citation type="journal article" date="2021" name="bioRxiv">
        <title>Unraveling nitrogen, sulfur and carbon metabolic pathways and microbial community transcriptional responses to substrate deprivation and toxicity stresses in a bioreactor mimicking anoxic brackish coastal sediment conditions.</title>
        <authorList>
            <person name="Martins P.D."/>
            <person name="Echeveste M.J."/>
            <person name="Arshad A."/>
            <person name="Kurth J."/>
            <person name="Ouboter H."/>
            <person name="Jetten M.S.M."/>
            <person name="Welte C.U."/>
        </authorList>
    </citation>
    <scope>NUCLEOTIDE SEQUENCE</scope>
    <source>
        <strain evidence="2">MAG_39</strain>
    </source>
</reference>
<keyword evidence="1" id="KW-0472">Membrane</keyword>
<proteinExistence type="predicted"/>
<organism evidence="2 3">
    <name type="scientific">Candidatus Nitrobium versatile</name>
    <dbReference type="NCBI Taxonomy" id="2884831"/>
    <lineage>
        <taxon>Bacteria</taxon>
        <taxon>Pseudomonadati</taxon>
        <taxon>Nitrospirota</taxon>
        <taxon>Nitrospiria</taxon>
        <taxon>Nitrospirales</taxon>
        <taxon>Nitrospiraceae</taxon>
        <taxon>Candidatus Nitrobium</taxon>
    </lineage>
</organism>
<comment type="caution">
    <text evidence="2">The sequence shown here is derived from an EMBL/GenBank/DDBJ whole genome shotgun (WGS) entry which is preliminary data.</text>
</comment>
<accession>A0A953JB72</accession>
<reference evidence="2" key="2">
    <citation type="submission" date="2021-08" db="EMBL/GenBank/DDBJ databases">
        <authorList>
            <person name="Dalcin Martins P."/>
        </authorList>
    </citation>
    <scope>NUCLEOTIDE SEQUENCE</scope>
    <source>
        <strain evidence="2">MAG_39</strain>
    </source>
</reference>
<sequence>MIENQISSLFRIGHGIFNGIILFLLLYQGWLGIRIRKSRQEGAPLLPVIKKHRKYGPPLAVAAGAGLFSGIVLLFSLNNSPFPALLHYFIGSLLIPLVSATFLISRRIRGTAARIRTAHLFLGLLTLSLYLVQFSLRAKLLSLDARKLLLIL</sequence>
<evidence type="ECO:0000313" key="2">
    <source>
        <dbReference type="EMBL" id="MBZ0155915.1"/>
    </source>
</evidence>
<dbReference type="Pfam" id="PF13301">
    <property type="entry name" value="DUF4079"/>
    <property type="match status" value="1"/>
</dbReference>
<feature type="transmembrane region" description="Helical" evidence="1">
    <location>
        <begin position="84"/>
        <end position="105"/>
    </location>
</feature>
<dbReference type="InterPro" id="IPR025067">
    <property type="entry name" value="DUF4079"/>
</dbReference>
<evidence type="ECO:0000256" key="1">
    <source>
        <dbReference type="SAM" id="Phobius"/>
    </source>
</evidence>
<feature type="transmembrane region" description="Helical" evidence="1">
    <location>
        <begin position="117"/>
        <end position="136"/>
    </location>
</feature>
<gene>
    <name evidence="2" type="ORF">K8I29_06835</name>
</gene>
<evidence type="ECO:0000313" key="3">
    <source>
        <dbReference type="Proteomes" id="UP000705867"/>
    </source>
</evidence>
<name>A0A953JB72_9BACT</name>
<feature type="transmembrane region" description="Helical" evidence="1">
    <location>
        <begin position="12"/>
        <end position="33"/>
    </location>
</feature>
<feature type="transmembrane region" description="Helical" evidence="1">
    <location>
        <begin position="59"/>
        <end position="78"/>
    </location>
</feature>
<keyword evidence="1" id="KW-1133">Transmembrane helix</keyword>
<dbReference type="EMBL" id="JAIOIV010000055">
    <property type="protein sequence ID" value="MBZ0155915.1"/>
    <property type="molecule type" value="Genomic_DNA"/>
</dbReference>
<protein>
    <submittedName>
        <fullName evidence="2">DUF4079 family protein</fullName>
    </submittedName>
</protein>
<keyword evidence="1" id="KW-0812">Transmembrane</keyword>
<dbReference type="Proteomes" id="UP000705867">
    <property type="component" value="Unassembled WGS sequence"/>
</dbReference>
<dbReference type="AlphaFoldDB" id="A0A953JB72"/>